<keyword evidence="2" id="KW-1185">Reference proteome</keyword>
<organism evidence="1 2">
    <name type="scientific">Homarus americanus</name>
    <name type="common">American lobster</name>
    <dbReference type="NCBI Taxonomy" id="6706"/>
    <lineage>
        <taxon>Eukaryota</taxon>
        <taxon>Metazoa</taxon>
        <taxon>Ecdysozoa</taxon>
        <taxon>Arthropoda</taxon>
        <taxon>Crustacea</taxon>
        <taxon>Multicrustacea</taxon>
        <taxon>Malacostraca</taxon>
        <taxon>Eumalacostraca</taxon>
        <taxon>Eucarida</taxon>
        <taxon>Decapoda</taxon>
        <taxon>Pleocyemata</taxon>
        <taxon>Astacidea</taxon>
        <taxon>Nephropoidea</taxon>
        <taxon>Nephropidae</taxon>
        <taxon>Homarus</taxon>
    </lineage>
</organism>
<evidence type="ECO:0000313" key="1">
    <source>
        <dbReference type="EMBL" id="KAG7175411.1"/>
    </source>
</evidence>
<proteinExistence type="predicted"/>
<comment type="caution">
    <text evidence="1">The sequence shown here is derived from an EMBL/GenBank/DDBJ whole genome shotgun (WGS) entry which is preliminary data.</text>
</comment>
<reference evidence="1" key="1">
    <citation type="journal article" date="2021" name="Sci. Adv.">
        <title>The American lobster genome reveals insights on longevity, neural, and immune adaptations.</title>
        <authorList>
            <person name="Polinski J.M."/>
            <person name="Zimin A.V."/>
            <person name="Clark K.F."/>
            <person name="Kohn A.B."/>
            <person name="Sadowski N."/>
            <person name="Timp W."/>
            <person name="Ptitsyn A."/>
            <person name="Khanna P."/>
            <person name="Romanova D.Y."/>
            <person name="Williams P."/>
            <person name="Greenwood S.J."/>
            <person name="Moroz L.L."/>
            <person name="Walt D.R."/>
            <person name="Bodnar A.G."/>
        </authorList>
    </citation>
    <scope>NUCLEOTIDE SEQUENCE</scope>
    <source>
        <strain evidence="1">GMGI-L3</strain>
    </source>
</reference>
<dbReference type="AlphaFoldDB" id="A0A8J5TIJ2"/>
<gene>
    <name evidence="1" type="ORF">Hamer_G001497</name>
</gene>
<sequence>MIRQITTRQKSAEYPAQSVTNQLRSDVNITWRHGSDVNITWRHEGLTSTSPGVTRSVNVNGSASPGVTRSDVNITWRHGLTPTSPGVTRADVNITWRHESEVASPGDAVHLASRGSDVNITWRHGLSQHHWRHEV</sequence>
<evidence type="ECO:0000313" key="2">
    <source>
        <dbReference type="Proteomes" id="UP000747542"/>
    </source>
</evidence>
<dbReference type="EMBL" id="JAHLQT010006108">
    <property type="protein sequence ID" value="KAG7175411.1"/>
    <property type="molecule type" value="Genomic_DNA"/>
</dbReference>
<dbReference type="Proteomes" id="UP000747542">
    <property type="component" value="Unassembled WGS sequence"/>
</dbReference>
<accession>A0A8J5TIJ2</accession>
<protein>
    <submittedName>
        <fullName evidence="1">Uncharacterized protein</fullName>
    </submittedName>
</protein>
<name>A0A8J5TIJ2_HOMAM</name>